<feature type="domain" description="RING-type" evidence="5">
    <location>
        <begin position="8"/>
        <end position="63"/>
    </location>
</feature>
<proteinExistence type="predicted"/>
<evidence type="ECO:0000256" key="1">
    <source>
        <dbReference type="ARBA" id="ARBA00022723"/>
    </source>
</evidence>
<reference evidence="6" key="1">
    <citation type="journal article" date="2022" name="Viruses">
        <title>The Parapoynx stagnalis Nucleopolyhedrovirus (PastNPV), a Divergent Member of the Alphabaculovirus Group I Clade, Encodes a Homolog of Ran GTPase.</title>
        <authorList>
            <person name="Harrison R.L."/>
            <person name="Rowley D.L."/>
        </authorList>
    </citation>
    <scope>NUCLEOTIDE SEQUENCE</scope>
    <source>
        <strain evidence="6">BCIPV-473</strain>
    </source>
</reference>
<evidence type="ECO:0000313" key="7">
    <source>
        <dbReference type="Proteomes" id="UP001264959"/>
    </source>
</evidence>
<sequence length="249" mass="29168">MEVVKFQCNICWSVAEIKQNINIFSDNIYVLPIAELCLCKHQLCLACIRKIRAKKKLVCPMCRCENFQFNIYNVTGNNVDFATCYMEHMKEWAQSLNNIDVASLGSFLFENSLCTEEDEKNNDTPDLVKLSQLKEEIVDQNIKYTKQLVELKKIQEECDSKKKIILESETKIAKLRCDYLNILKKNKSLKLKQITAQKALESINREHVKLVTKNQTLMNQNKMLINKNIELIKHRNILEKEYTNLTHFQ</sequence>
<dbReference type="InterPro" id="IPR017907">
    <property type="entry name" value="Znf_RING_CS"/>
</dbReference>
<dbReference type="PROSITE" id="PS50089">
    <property type="entry name" value="ZF_RING_2"/>
    <property type="match status" value="1"/>
</dbReference>
<evidence type="ECO:0000313" key="6">
    <source>
        <dbReference type="EMBL" id="UZE89743.1"/>
    </source>
</evidence>
<keyword evidence="3" id="KW-0862">Zinc</keyword>
<dbReference type="EMBL" id="ON704650">
    <property type="protein sequence ID" value="UZE89743.1"/>
    <property type="molecule type" value="Genomic_DNA"/>
</dbReference>
<evidence type="ECO:0000259" key="5">
    <source>
        <dbReference type="PROSITE" id="PS50089"/>
    </source>
</evidence>
<accession>A0A9E8C360</accession>
<keyword evidence="1" id="KW-0479">Metal-binding</keyword>
<dbReference type="PROSITE" id="PS00518">
    <property type="entry name" value="ZF_RING_1"/>
    <property type="match status" value="1"/>
</dbReference>
<dbReference type="InterPro" id="IPR013083">
    <property type="entry name" value="Znf_RING/FYVE/PHD"/>
</dbReference>
<evidence type="ECO:0000256" key="2">
    <source>
        <dbReference type="ARBA" id="ARBA00022771"/>
    </source>
</evidence>
<evidence type="ECO:0000256" key="3">
    <source>
        <dbReference type="ARBA" id="ARBA00022833"/>
    </source>
</evidence>
<dbReference type="Proteomes" id="UP001264959">
    <property type="component" value="Segment"/>
</dbReference>
<evidence type="ECO:0000256" key="4">
    <source>
        <dbReference type="PROSITE-ProRule" id="PRU00175"/>
    </source>
</evidence>
<keyword evidence="7" id="KW-1185">Reference proteome</keyword>
<dbReference type="InterPro" id="IPR001841">
    <property type="entry name" value="Znf_RING"/>
</dbReference>
<organism evidence="6 7">
    <name type="scientific">Parapoynx stagnalis nucleopolyhedrovirus</name>
    <dbReference type="NCBI Taxonomy" id="2993413"/>
    <lineage>
        <taxon>Viruses</taxon>
        <taxon>Viruses incertae sedis</taxon>
        <taxon>Naldaviricetes</taxon>
        <taxon>Lefavirales</taxon>
        <taxon>Baculoviridae</taxon>
        <taxon>Alphabaculovirus</taxon>
        <taxon>Alphabaculovirus pastagnalis</taxon>
    </lineage>
</organism>
<name>A0A9E8C360_9ABAC</name>
<protein>
    <submittedName>
        <fullName evidence="6">CG30</fullName>
    </submittedName>
</protein>
<dbReference type="SUPFAM" id="SSF57850">
    <property type="entry name" value="RING/U-box"/>
    <property type="match status" value="1"/>
</dbReference>
<keyword evidence="2 4" id="KW-0863">Zinc-finger</keyword>
<dbReference type="GO" id="GO:0008270">
    <property type="term" value="F:zinc ion binding"/>
    <property type="evidence" value="ECO:0007669"/>
    <property type="project" value="UniProtKB-KW"/>
</dbReference>
<dbReference type="Gene3D" id="3.30.40.10">
    <property type="entry name" value="Zinc/RING finger domain, C3HC4 (zinc finger)"/>
    <property type="match status" value="1"/>
</dbReference>